<feature type="non-terminal residue" evidence="3">
    <location>
        <position position="339"/>
    </location>
</feature>
<feature type="compositionally biased region" description="Acidic residues" evidence="1">
    <location>
        <begin position="10"/>
        <end position="44"/>
    </location>
</feature>
<evidence type="ECO:0000259" key="2">
    <source>
        <dbReference type="Pfam" id="PF13843"/>
    </source>
</evidence>
<dbReference type="Pfam" id="PF13843">
    <property type="entry name" value="DDE_Tnp_1_7"/>
    <property type="match status" value="1"/>
</dbReference>
<evidence type="ECO:0000256" key="1">
    <source>
        <dbReference type="SAM" id="MobiDB-lite"/>
    </source>
</evidence>
<dbReference type="OrthoDB" id="124756at2759"/>
<feature type="region of interest" description="Disordered" evidence="1">
    <location>
        <begin position="1"/>
        <end position="53"/>
    </location>
</feature>
<accession>A0A2P4WY04</accession>
<dbReference type="EMBL" id="NCKW01020323">
    <property type="protein sequence ID" value="POM58193.1"/>
    <property type="molecule type" value="Genomic_DNA"/>
</dbReference>
<reference evidence="3 4" key="1">
    <citation type="journal article" date="2017" name="Genome Biol. Evol.">
        <title>Phytophthora megakarya and P. palmivora, closely related causal agents of cacao black pod rot, underwent increases in genome sizes and gene numbers by different mechanisms.</title>
        <authorList>
            <person name="Ali S.S."/>
            <person name="Shao J."/>
            <person name="Lary D.J."/>
            <person name="Kronmiller B."/>
            <person name="Shen D."/>
            <person name="Strem M.D."/>
            <person name="Amoako-Attah I."/>
            <person name="Akrofi A.Y."/>
            <person name="Begoude B.A."/>
            <person name="Ten Hoopen G.M."/>
            <person name="Coulibaly K."/>
            <person name="Kebe B.I."/>
            <person name="Melnick R.L."/>
            <person name="Guiltinan M.J."/>
            <person name="Tyler B.M."/>
            <person name="Meinhardt L.W."/>
            <person name="Bailey B.A."/>
        </authorList>
    </citation>
    <scope>NUCLEOTIDE SEQUENCE [LARGE SCALE GENOMIC DNA]</scope>
    <source>
        <strain evidence="4">sbr112.9</strain>
    </source>
</reference>
<evidence type="ECO:0000313" key="3">
    <source>
        <dbReference type="EMBL" id="POM58193.1"/>
    </source>
</evidence>
<protein>
    <recommendedName>
        <fullName evidence="2">PiggyBac transposable element-derived protein domain-containing protein</fullName>
    </recommendedName>
</protein>
<dbReference type="InterPro" id="IPR029526">
    <property type="entry name" value="PGBD"/>
</dbReference>
<dbReference type="PANTHER" id="PTHR46599:SF3">
    <property type="entry name" value="PIGGYBAC TRANSPOSABLE ELEMENT-DERIVED PROTEIN 4"/>
    <property type="match status" value="1"/>
</dbReference>
<keyword evidence="4" id="KW-1185">Reference proteome</keyword>
<evidence type="ECO:0000313" key="4">
    <source>
        <dbReference type="Proteomes" id="UP000237271"/>
    </source>
</evidence>
<gene>
    <name evidence="3" type="ORF">PHPALM_37193</name>
</gene>
<dbReference type="Proteomes" id="UP000237271">
    <property type="component" value="Unassembled WGS sequence"/>
</dbReference>
<dbReference type="PANTHER" id="PTHR46599">
    <property type="entry name" value="PIGGYBAC TRANSPOSABLE ELEMENT-DERIVED PROTEIN 4"/>
    <property type="match status" value="1"/>
</dbReference>
<proteinExistence type="predicted"/>
<name>A0A2P4WY04_9STRA</name>
<comment type="caution">
    <text evidence="3">The sequence shown here is derived from an EMBL/GenBank/DDBJ whole genome shotgun (WGS) entry which is preliminary data.</text>
</comment>
<organism evidence="3 4">
    <name type="scientific">Phytophthora palmivora</name>
    <dbReference type="NCBI Taxonomy" id="4796"/>
    <lineage>
        <taxon>Eukaryota</taxon>
        <taxon>Sar</taxon>
        <taxon>Stramenopiles</taxon>
        <taxon>Oomycota</taxon>
        <taxon>Peronosporomycetes</taxon>
        <taxon>Peronosporales</taxon>
        <taxon>Peronosporaceae</taxon>
        <taxon>Phytophthora</taxon>
    </lineage>
</organism>
<sequence>MDMHDLLNEAGDEEWEFESDVDEEGEDTNESADCEEGTETETDTASEAAAARPAAQRKLTGNSYVDEIIGESGLHIVRPAEVDRAYKERGELGLFSLFFTREFRDSLQSWSNLLLKEKGKPEATVFEIDAYIGLDIVMSIIPLTEMKEFWSQKLFLGHPDVPKTMTRIALKLSERVSRCILQEVWQSRLLAQVQQKFAAIAVPVGAISLDEITVRTKARSGAKTYLPSKPDKYGVRFYGVVGWESLYAYSVWDNGSGNRTRTVPVDRYVDVFPALRTPICRTLDRADIPVNRKDASALWVAMCGHLTKTFPDPSSRRLLVCDNFYTRHNLAQTLLTFTD</sequence>
<dbReference type="AlphaFoldDB" id="A0A2P4WY04"/>
<feature type="domain" description="PiggyBac transposable element-derived protein" evidence="2">
    <location>
        <begin position="93"/>
        <end position="245"/>
    </location>
</feature>